<evidence type="ECO:0000313" key="3">
    <source>
        <dbReference type="EMBL" id="MCO1660234.1"/>
    </source>
</evidence>
<dbReference type="Pfam" id="PF06724">
    <property type="entry name" value="DUF1206"/>
    <property type="match status" value="3"/>
</dbReference>
<dbReference type="InterPro" id="IPR009597">
    <property type="entry name" value="DUF1206"/>
</dbReference>
<keyword evidence="1" id="KW-0812">Transmembrane</keyword>
<protein>
    <submittedName>
        <fullName evidence="3">DUF1206 domain-containing protein</fullName>
    </submittedName>
</protein>
<feature type="transmembrane region" description="Helical" evidence="1">
    <location>
        <begin position="67"/>
        <end position="87"/>
    </location>
</feature>
<evidence type="ECO:0000313" key="4">
    <source>
        <dbReference type="Proteomes" id="UP001165283"/>
    </source>
</evidence>
<keyword evidence="1" id="KW-1133">Transmembrane helix</keyword>
<proteinExistence type="predicted"/>
<comment type="caution">
    <text evidence="3">The sequence shown here is derived from an EMBL/GenBank/DDBJ whole genome shotgun (WGS) entry which is preliminary data.</text>
</comment>
<name>A0ABT1AB35_9PSEU</name>
<feature type="domain" description="DUF1206" evidence="2">
    <location>
        <begin position="199"/>
        <end position="268"/>
    </location>
</feature>
<reference evidence="3" key="1">
    <citation type="submission" date="2021-04" db="EMBL/GenBank/DDBJ databases">
        <title>Pseudonocardia sp. nov., isolated from sandy soil of mangrove forest.</title>
        <authorList>
            <person name="Zan Z."/>
            <person name="Huang R."/>
            <person name="Liu W."/>
        </authorList>
    </citation>
    <scope>NUCLEOTIDE SEQUENCE</scope>
    <source>
        <strain evidence="3">S2-4</strain>
    </source>
</reference>
<gene>
    <name evidence="3" type="ORF">KDL28_34755</name>
</gene>
<keyword evidence="4" id="KW-1185">Reference proteome</keyword>
<organism evidence="3 4">
    <name type="scientific">Pseudonocardia humida</name>
    <dbReference type="NCBI Taxonomy" id="2800819"/>
    <lineage>
        <taxon>Bacteria</taxon>
        <taxon>Bacillati</taxon>
        <taxon>Actinomycetota</taxon>
        <taxon>Actinomycetes</taxon>
        <taxon>Pseudonocardiales</taxon>
        <taxon>Pseudonocardiaceae</taxon>
        <taxon>Pseudonocardia</taxon>
    </lineage>
</organism>
<feature type="transmembrane region" description="Helical" evidence="1">
    <location>
        <begin position="28"/>
        <end position="47"/>
    </location>
</feature>
<accession>A0ABT1AB35</accession>
<feature type="transmembrane region" description="Helical" evidence="1">
    <location>
        <begin position="107"/>
        <end position="128"/>
    </location>
</feature>
<dbReference type="RefSeq" id="WP_252445614.1">
    <property type="nucleotide sequence ID" value="NZ_JAGSOV010000079.1"/>
</dbReference>
<sequence>MSALSQPVDAVHDVADSKPVKLLARVGLVAYGVVHLLIAGLVVQVPFGEPEQADKKGALGQVASTPAGAVLLWVITAGLAALVLWQLAEAIWGHRGVPAREQAVRRAINAAEAALFAVLAYSAGSIAATGGAPSLSKSFAAAVFDLPGGRYLVALGGLALVAGGAYAVYRGVKKEFLRDLQLSGEGARRRRLITRLGQVGWCALGVVYGLPGALLVVAGLQYDPKEPVGLDAGLQALGRQPFGAPVLVALAAGLVAFGVYCLVDARYRED</sequence>
<dbReference type="Proteomes" id="UP001165283">
    <property type="component" value="Unassembled WGS sequence"/>
</dbReference>
<evidence type="ECO:0000256" key="1">
    <source>
        <dbReference type="SAM" id="Phobius"/>
    </source>
</evidence>
<feature type="transmembrane region" description="Helical" evidence="1">
    <location>
        <begin position="148"/>
        <end position="169"/>
    </location>
</feature>
<feature type="domain" description="DUF1206" evidence="2">
    <location>
        <begin position="110"/>
        <end position="173"/>
    </location>
</feature>
<dbReference type="EMBL" id="JAGSOV010000079">
    <property type="protein sequence ID" value="MCO1660234.1"/>
    <property type="molecule type" value="Genomic_DNA"/>
</dbReference>
<feature type="transmembrane region" description="Helical" evidence="1">
    <location>
        <begin position="242"/>
        <end position="263"/>
    </location>
</feature>
<feature type="transmembrane region" description="Helical" evidence="1">
    <location>
        <begin position="199"/>
        <end position="222"/>
    </location>
</feature>
<feature type="domain" description="DUF1206" evidence="2">
    <location>
        <begin position="26"/>
        <end position="93"/>
    </location>
</feature>
<evidence type="ECO:0000259" key="2">
    <source>
        <dbReference type="Pfam" id="PF06724"/>
    </source>
</evidence>
<keyword evidence="1" id="KW-0472">Membrane</keyword>